<dbReference type="EMBL" id="QIBX01000007">
    <property type="protein sequence ID" value="RNL40385.1"/>
    <property type="molecule type" value="Genomic_DNA"/>
</dbReference>
<name>A0A3N0AZT0_9ACTN</name>
<dbReference type="PANTHER" id="PTHR33295:SF20">
    <property type="entry name" value="ATPASE"/>
    <property type="match status" value="1"/>
</dbReference>
<evidence type="ECO:0000313" key="4">
    <source>
        <dbReference type="Proteomes" id="UP000269591"/>
    </source>
</evidence>
<evidence type="ECO:0000259" key="2">
    <source>
        <dbReference type="Pfam" id="PF13635"/>
    </source>
</evidence>
<dbReference type="InterPro" id="IPR025420">
    <property type="entry name" value="DUF4143"/>
</dbReference>
<evidence type="ECO:0000313" key="3">
    <source>
        <dbReference type="EMBL" id="RNL40385.1"/>
    </source>
</evidence>
<dbReference type="Proteomes" id="UP000269591">
    <property type="component" value="Unassembled WGS sequence"/>
</dbReference>
<sequence>MSIPLLRVERPNYQRVLNELRDTEQVKVLQGVRRCGKSTILASFKDELIASGVPESNIFYRRFDEFSLPLEQTAEGLMKDLGAAFDSANPDAMMYVFLDEIQEVEGWETVVRRLHAHPGVDVYVTGSNAHLLSSDLATQLAGRQVSIRVYPLSFEEYLRFKNAYDIAYQDADTAFSEYMRFGGMPSLFSLRSGTPEGIARELSSILDTVVLNDVARRLKIRDLALLQRLIAYLFSTSGNLFSTNKVVGALGSAKRKTSSETVDNYIDALEKAYVVAEASQSGLQGKELLSPLRKFYPADLGLRNFITHFSAENTGFQLENVVHNELVRRGYAVGVGVLRAGEIDFVARRMDERVYIQVSETVLDPATRDRELRPLRAIADAFPKMVLTLDRFGTGITDDGIRIANVVDWLLGEVGE</sequence>
<proteinExistence type="predicted"/>
<accession>A0A3N0AZT0</accession>
<evidence type="ECO:0000259" key="1">
    <source>
        <dbReference type="Pfam" id="PF13173"/>
    </source>
</evidence>
<feature type="domain" description="AAA" evidence="1">
    <location>
        <begin position="24"/>
        <end position="158"/>
    </location>
</feature>
<dbReference type="SUPFAM" id="SSF52540">
    <property type="entry name" value="P-loop containing nucleoside triphosphate hydrolases"/>
    <property type="match status" value="1"/>
</dbReference>
<dbReference type="InterPro" id="IPR027417">
    <property type="entry name" value="P-loop_NTPase"/>
</dbReference>
<feature type="domain" description="DUF4143" evidence="2">
    <location>
        <begin position="212"/>
        <end position="358"/>
    </location>
</feature>
<dbReference type="PANTHER" id="PTHR33295">
    <property type="entry name" value="ATPASE"/>
    <property type="match status" value="1"/>
</dbReference>
<dbReference type="RefSeq" id="WP_123208741.1">
    <property type="nucleotide sequence ID" value="NZ_JBHTHO010000015.1"/>
</dbReference>
<dbReference type="Pfam" id="PF13635">
    <property type="entry name" value="DUF4143"/>
    <property type="match status" value="1"/>
</dbReference>
<dbReference type="InterPro" id="IPR041682">
    <property type="entry name" value="AAA_14"/>
</dbReference>
<dbReference type="OrthoDB" id="9801684at2"/>
<keyword evidence="4" id="KW-1185">Reference proteome</keyword>
<gene>
    <name evidence="3" type="ORF">DMP06_05475</name>
</gene>
<organism evidence="3 4">
    <name type="scientific">Slackia equolifaciens</name>
    <dbReference type="NCBI Taxonomy" id="498718"/>
    <lineage>
        <taxon>Bacteria</taxon>
        <taxon>Bacillati</taxon>
        <taxon>Actinomycetota</taxon>
        <taxon>Coriobacteriia</taxon>
        <taxon>Eggerthellales</taxon>
        <taxon>Eggerthellaceae</taxon>
        <taxon>Slackia</taxon>
    </lineage>
</organism>
<protein>
    <submittedName>
        <fullName evidence="3">AAA+ family ATPase</fullName>
    </submittedName>
</protein>
<comment type="caution">
    <text evidence="3">The sequence shown here is derived from an EMBL/GenBank/DDBJ whole genome shotgun (WGS) entry which is preliminary data.</text>
</comment>
<dbReference type="Pfam" id="PF13173">
    <property type="entry name" value="AAA_14"/>
    <property type="match status" value="1"/>
</dbReference>
<reference evidence="4" key="1">
    <citation type="submission" date="2018-05" db="EMBL/GenBank/DDBJ databases">
        <title>Genome Sequencing of selected type strains of the family Eggerthellaceae.</title>
        <authorList>
            <person name="Danylec N."/>
            <person name="Stoll D.A."/>
            <person name="Doetsch A."/>
            <person name="Huch M."/>
        </authorList>
    </citation>
    <scope>NUCLEOTIDE SEQUENCE [LARGE SCALE GENOMIC DNA]</scope>
    <source>
        <strain evidence="4">DSM 24851</strain>
    </source>
</reference>
<dbReference type="AlphaFoldDB" id="A0A3N0AZT0"/>